<dbReference type="CDD" id="cd04413">
    <property type="entry name" value="NDPk_I"/>
    <property type="match status" value="1"/>
</dbReference>
<comment type="subcellular location">
    <subcellularLocation>
        <location evidence="8">Cytoplasm</location>
    </subcellularLocation>
</comment>
<dbReference type="NCBIfam" id="NF001908">
    <property type="entry name" value="PRK00668.1"/>
    <property type="match status" value="1"/>
</dbReference>
<feature type="binding site" evidence="8 9">
    <location>
        <position position="59"/>
    </location>
    <ligand>
        <name>ATP</name>
        <dbReference type="ChEBI" id="CHEBI:30616"/>
    </ligand>
</feature>
<dbReference type="InterPro" id="IPR036850">
    <property type="entry name" value="NDK-like_dom_sf"/>
</dbReference>
<comment type="function">
    <text evidence="8">Major role in the synthesis of nucleoside triphosphates other than ATP. The ATP gamma phosphate is transferred to the NDP beta phosphate via a ping-pong mechanism, using a phosphorylated active-site intermediate.</text>
</comment>
<comment type="subunit">
    <text evidence="8">Homotetramer.</text>
</comment>
<evidence type="ECO:0000256" key="8">
    <source>
        <dbReference type="HAMAP-Rule" id="MF_00451"/>
    </source>
</evidence>
<gene>
    <name evidence="8 13" type="primary">ndk</name>
    <name evidence="13" type="ORF">JY572_04645</name>
</gene>
<keyword evidence="5 8" id="KW-0547">Nucleotide-binding</keyword>
<feature type="active site" description="Pros-phosphohistidine intermediate" evidence="8 9">
    <location>
        <position position="117"/>
    </location>
</feature>
<feature type="domain" description="Nucleoside diphosphate kinase-like" evidence="12">
    <location>
        <begin position="3"/>
        <end position="140"/>
    </location>
</feature>
<keyword evidence="14" id="KW-1185">Reference proteome</keyword>
<comment type="similarity">
    <text evidence="2 8 9 10">Belongs to the NDK family.</text>
</comment>
<keyword evidence="4 8" id="KW-0808">Transferase</keyword>
<sequence length="147" mass="16361">MAIERTLSIIKPDGLQKGVIGKIISRFEEKGLKPVAIRLQQLSQKEAEGFYAVHKARPFFKDLVQFMVSGPVVLMVLEGENAVLGNRDIMGATNPAQAAEGTIRKDFATSIDQNTVHGSDSLENAKNEIAYFFRETEIQPYEYTAKK</sequence>
<feature type="binding site" evidence="8 9">
    <location>
        <position position="11"/>
    </location>
    <ligand>
        <name>ATP</name>
        <dbReference type="ChEBI" id="CHEBI:30616"/>
    </ligand>
</feature>
<evidence type="ECO:0000313" key="13">
    <source>
        <dbReference type="EMBL" id="QSQ15375.1"/>
    </source>
</evidence>
<comment type="catalytic activity">
    <reaction evidence="8">
        <text>a ribonucleoside 5'-diphosphate + ATP = a ribonucleoside 5'-triphosphate + ADP</text>
        <dbReference type="Rhea" id="RHEA:18113"/>
        <dbReference type="ChEBI" id="CHEBI:30616"/>
        <dbReference type="ChEBI" id="CHEBI:57930"/>
        <dbReference type="ChEBI" id="CHEBI:61557"/>
        <dbReference type="ChEBI" id="CHEBI:456216"/>
        <dbReference type="EC" id="2.7.4.6"/>
    </reaction>
</comment>
<dbReference type="InterPro" id="IPR034907">
    <property type="entry name" value="NDK-like_dom"/>
</dbReference>
<evidence type="ECO:0000256" key="5">
    <source>
        <dbReference type="ARBA" id="ARBA00022741"/>
    </source>
</evidence>
<name>A0ABX7N9B9_9BACT</name>
<dbReference type="SUPFAM" id="SSF54919">
    <property type="entry name" value="Nucleoside diphosphate kinase, NDK"/>
    <property type="match status" value="1"/>
</dbReference>
<dbReference type="PRINTS" id="PR01243">
    <property type="entry name" value="NUCDPKINASE"/>
</dbReference>
<keyword evidence="3 8" id="KW-0597">Phosphoprotein</keyword>
<keyword evidence="8" id="KW-0546">Nucleotide metabolism</keyword>
<dbReference type="GO" id="GO:0004550">
    <property type="term" value="F:nucleoside diphosphate kinase activity"/>
    <property type="evidence" value="ECO:0007669"/>
    <property type="project" value="UniProtKB-EC"/>
</dbReference>
<dbReference type="HAMAP" id="MF_00451">
    <property type="entry name" value="NDP_kinase"/>
    <property type="match status" value="1"/>
</dbReference>
<proteinExistence type="inferred from homology"/>
<protein>
    <recommendedName>
        <fullName evidence="8 11">Nucleoside diphosphate kinase</fullName>
        <shortName evidence="8">NDK</shortName>
        <shortName evidence="8">NDP kinase</shortName>
        <ecNumber evidence="8 11">2.7.4.6</ecNumber>
    </recommendedName>
    <alternativeName>
        <fullName evidence="8">Nucleoside-2-P kinase</fullName>
    </alternativeName>
</protein>
<dbReference type="EMBL" id="CP071091">
    <property type="protein sequence ID" value="QSQ15375.1"/>
    <property type="molecule type" value="Genomic_DNA"/>
</dbReference>
<evidence type="ECO:0000256" key="4">
    <source>
        <dbReference type="ARBA" id="ARBA00022679"/>
    </source>
</evidence>
<accession>A0ABX7N9B9</accession>
<evidence type="ECO:0000313" key="14">
    <source>
        <dbReference type="Proteomes" id="UP000663090"/>
    </source>
</evidence>
<evidence type="ECO:0000256" key="6">
    <source>
        <dbReference type="ARBA" id="ARBA00022777"/>
    </source>
</evidence>
<evidence type="ECO:0000259" key="12">
    <source>
        <dbReference type="SMART" id="SM00562"/>
    </source>
</evidence>
<feature type="binding site" evidence="8 9">
    <location>
        <position position="104"/>
    </location>
    <ligand>
        <name>ATP</name>
        <dbReference type="ChEBI" id="CHEBI:30616"/>
    </ligand>
</feature>
<evidence type="ECO:0000256" key="9">
    <source>
        <dbReference type="PROSITE-ProRule" id="PRU00706"/>
    </source>
</evidence>
<dbReference type="EC" id="2.7.4.6" evidence="8 11"/>
<evidence type="ECO:0000256" key="7">
    <source>
        <dbReference type="ARBA" id="ARBA00022840"/>
    </source>
</evidence>
<evidence type="ECO:0000256" key="2">
    <source>
        <dbReference type="ARBA" id="ARBA00008142"/>
    </source>
</evidence>
<dbReference type="PANTHER" id="PTHR11349">
    <property type="entry name" value="NUCLEOSIDE DIPHOSPHATE KINASE"/>
    <property type="match status" value="1"/>
</dbReference>
<evidence type="ECO:0000256" key="11">
    <source>
        <dbReference type="RuleBase" id="RU004013"/>
    </source>
</evidence>
<feature type="binding site" evidence="8 9">
    <location>
        <position position="87"/>
    </location>
    <ligand>
        <name>ATP</name>
        <dbReference type="ChEBI" id="CHEBI:30616"/>
    </ligand>
</feature>
<dbReference type="Gene3D" id="3.30.70.141">
    <property type="entry name" value="Nucleoside diphosphate kinase-like domain"/>
    <property type="match status" value="1"/>
</dbReference>
<evidence type="ECO:0000256" key="1">
    <source>
        <dbReference type="ARBA" id="ARBA00001946"/>
    </source>
</evidence>
<feature type="binding site" evidence="8 9">
    <location>
        <position position="93"/>
    </location>
    <ligand>
        <name>ATP</name>
        <dbReference type="ChEBI" id="CHEBI:30616"/>
    </ligand>
</feature>
<dbReference type="Proteomes" id="UP000663090">
    <property type="component" value="Chromosome"/>
</dbReference>
<keyword evidence="8" id="KW-0460">Magnesium</keyword>
<comment type="cofactor">
    <cofactor evidence="1 8">
        <name>Mg(2+)</name>
        <dbReference type="ChEBI" id="CHEBI:18420"/>
    </cofactor>
</comment>
<evidence type="ECO:0000256" key="3">
    <source>
        <dbReference type="ARBA" id="ARBA00022553"/>
    </source>
</evidence>
<reference evidence="13 14" key="1">
    <citation type="submission" date="2021-02" db="EMBL/GenBank/DDBJ databases">
        <title>De Novo genome assembly of isolated myxobacteria.</title>
        <authorList>
            <person name="Stevens D.C."/>
        </authorList>
    </citation>
    <scope>NUCLEOTIDE SEQUENCE [LARGE SCALE GENOMIC DNA]</scope>
    <source>
        <strain evidence="13 14">SCHIC003</strain>
    </source>
</reference>
<keyword evidence="7 8" id="KW-0067">ATP-binding</keyword>
<dbReference type="PROSITE" id="PS51374">
    <property type="entry name" value="NDPK_LIKE"/>
    <property type="match status" value="1"/>
</dbReference>
<dbReference type="SMART" id="SM00562">
    <property type="entry name" value="NDK"/>
    <property type="match status" value="1"/>
</dbReference>
<dbReference type="PROSITE" id="PS00469">
    <property type="entry name" value="NDPK"/>
    <property type="match status" value="1"/>
</dbReference>
<dbReference type="Pfam" id="PF00334">
    <property type="entry name" value="NDK"/>
    <property type="match status" value="1"/>
</dbReference>
<comment type="catalytic activity">
    <reaction evidence="8 11">
        <text>a 2'-deoxyribonucleoside 5'-diphosphate + ATP = a 2'-deoxyribonucleoside 5'-triphosphate + ADP</text>
        <dbReference type="Rhea" id="RHEA:44640"/>
        <dbReference type="ChEBI" id="CHEBI:30616"/>
        <dbReference type="ChEBI" id="CHEBI:61560"/>
        <dbReference type="ChEBI" id="CHEBI:73316"/>
        <dbReference type="ChEBI" id="CHEBI:456216"/>
        <dbReference type="EC" id="2.7.4.6"/>
    </reaction>
</comment>
<dbReference type="InterPro" id="IPR001564">
    <property type="entry name" value="Nucleoside_diP_kinase"/>
</dbReference>
<dbReference type="RefSeq" id="WP_206717087.1">
    <property type="nucleotide sequence ID" value="NZ_CP071091.1"/>
</dbReference>
<dbReference type="InterPro" id="IPR023005">
    <property type="entry name" value="Nucleoside_diP_kinase_AS"/>
</dbReference>
<organism evidence="13 14">
    <name type="scientific">Myxococcus landrumensis</name>
    <dbReference type="NCBI Taxonomy" id="2813577"/>
    <lineage>
        <taxon>Bacteria</taxon>
        <taxon>Pseudomonadati</taxon>
        <taxon>Myxococcota</taxon>
        <taxon>Myxococcia</taxon>
        <taxon>Myxococcales</taxon>
        <taxon>Cystobacterineae</taxon>
        <taxon>Myxococcaceae</taxon>
        <taxon>Myxococcus</taxon>
    </lineage>
</organism>
<keyword evidence="6 8" id="KW-0418">Kinase</keyword>
<evidence type="ECO:0000256" key="10">
    <source>
        <dbReference type="RuleBase" id="RU004011"/>
    </source>
</evidence>
<keyword evidence="8" id="KW-0479">Metal-binding</keyword>
<feature type="binding site" evidence="8 9">
    <location>
        <position position="114"/>
    </location>
    <ligand>
        <name>ATP</name>
        <dbReference type="ChEBI" id="CHEBI:30616"/>
    </ligand>
</feature>
<keyword evidence="8" id="KW-0963">Cytoplasm</keyword>